<evidence type="ECO:0000256" key="4">
    <source>
        <dbReference type="ARBA" id="ARBA00022859"/>
    </source>
</evidence>
<reference evidence="13 14" key="1">
    <citation type="submission" date="2019-06" db="EMBL/GenBank/DDBJ databases">
        <title>Draft genomes of female and male turbot (Scophthalmus maximus).</title>
        <authorList>
            <person name="Xu H."/>
            <person name="Xu X.-W."/>
            <person name="Shao C."/>
            <person name="Chen S."/>
        </authorList>
    </citation>
    <scope>NUCLEOTIDE SEQUENCE [LARGE SCALE GENOMIC DNA]</scope>
    <source>
        <strain evidence="13">Ysfricsl-2016a</strain>
        <tissue evidence="13">Blood</tissue>
    </source>
</reference>
<evidence type="ECO:0000256" key="11">
    <source>
        <dbReference type="SAM" id="MobiDB-lite"/>
    </source>
</evidence>
<dbReference type="GO" id="GO:0034116">
    <property type="term" value="P:positive regulation of heterotypic cell-cell adhesion"/>
    <property type="evidence" value="ECO:0007669"/>
    <property type="project" value="TreeGrafter"/>
</dbReference>
<dbReference type="GO" id="GO:0005577">
    <property type="term" value="C:fibrinogen complex"/>
    <property type="evidence" value="ECO:0007669"/>
    <property type="project" value="TreeGrafter"/>
</dbReference>
<proteinExistence type="predicted"/>
<evidence type="ECO:0000256" key="1">
    <source>
        <dbReference type="ARBA" id="ARBA00004613"/>
    </source>
</evidence>
<protein>
    <recommendedName>
        <fullName evidence="8">Fibrinogen-like protein 1</fullName>
    </recommendedName>
</protein>
<dbReference type="Pfam" id="PF00147">
    <property type="entry name" value="Fibrinogen_C"/>
    <property type="match status" value="1"/>
</dbReference>
<keyword evidence="6" id="KW-1064">Adaptive immunity</keyword>
<accession>A0A6A4T3K9</accession>
<dbReference type="CDD" id="cd00087">
    <property type="entry name" value="FReD"/>
    <property type="match status" value="1"/>
</dbReference>
<dbReference type="SMART" id="SM00186">
    <property type="entry name" value="FBG"/>
    <property type="match status" value="1"/>
</dbReference>
<dbReference type="GO" id="GO:0072377">
    <property type="term" value="P:blood coagulation, common pathway"/>
    <property type="evidence" value="ECO:0007669"/>
    <property type="project" value="TreeGrafter"/>
</dbReference>
<dbReference type="GO" id="GO:0042730">
    <property type="term" value="P:fibrinolysis"/>
    <property type="evidence" value="ECO:0007669"/>
    <property type="project" value="TreeGrafter"/>
</dbReference>
<dbReference type="SUPFAM" id="SSF56496">
    <property type="entry name" value="Fibrinogen C-terminal domain-like"/>
    <property type="match status" value="1"/>
</dbReference>
<evidence type="ECO:0000256" key="3">
    <source>
        <dbReference type="ARBA" id="ARBA00022729"/>
    </source>
</evidence>
<keyword evidence="3" id="KW-0732">Signal</keyword>
<feature type="region of interest" description="Disordered" evidence="11">
    <location>
        <begin position="28"/>
        <end position="55"/>
    </location>
</feature>
<dbReference type="PANTHER" id="PTHR47221:SF8">
    <property type="entry name" value="FIBRINOGEN LIKE 1A"/>
    <property type="match status" value="1"/>
</dbReference>
<evidence type="ECO:0000256" key="5">
    <source>
        <dbReference type="ARBA" id="ARBA00023054"/>
    </source>
</evidence>
<feature type="compositionally biased region" description="Polar residues" evidence="11">
    <location>
        <begin position="38"/>
        <end position="55"/>
    </location>
</feature>
<dbReference type="InterPro" id="IPR002181">
    <property type="entry name" value="Fibrinogen_a/b/g_C_dom"/>
</dbReference>
<dbReference type="AlphaFoldDB" id="A0A6A4T3K9"/>
<dbReference type="PROSITE" id="PS00514">
    <property type="entry name" value="FIBRINOGEN_C_1"/>
    <property type="match status" value="1"/>
</dbReference>
<dbReference type="GO" id="GO:0030674">
    <property type="term" value="F:protein-macromolecule adaptor activity"/>
    <property type="evidence" value="ECO:0007669"/>
    <property type="project" value="TreeGrafter"/>
</dbReference>
<comment type="caution">
    <text evidence="13">The sequence shown here is derived from an EMBL/GenBank/DDBJ whole genome shotgun (WGS) entry which is preliminary data.</text>
</comment>
<evidence type="ECO:0000256" key="9">
    <source>
        <dbReference type="ARBA" id="ARBA00049639"/>
    </source>
</evidence>
<keyword evidence="2" id="KW-0964">Secreted</keyword>
<name>A0A6A4T3K9_SCOMX</name>
<evidence type="ECO:0000256" key="8">
    <source>
        <dbReference type="ARBA" id="ARBA00039489"/>
    </source>
</evidence>
<dbReference type="EMBL" id="VEVO01000007">
    <property type="protein sequence ID" value="KAF0039705.1"/>
    <property type="molecule type" value="Genomic_DNA"/>
</dbReference>
<sequence length="213" mass="24154">MMLNRMIQSCHSGRSHYKPKERQVKLWPGGGTLRATRGRQTQSPEGDSQLTQDNGGNYSLRIHLEDFEGGQRYAEYKNFRVADEKDHYRLAFGAYAGTAGDALSGSFQVGVSEWASHQGMKFSTYDRDNDNYKGNCAQEDEGGWWFNKCHSANLNGLYYPSGHYSAVTDNGVVWYTWRGWWYSLKTSVMKLRPTDFKIDPADDPNAVNRGPPS</sequence>
<comment type="function">
    <text evidence="9">Immune suppressive molecule that inhibits antigen-specific T-cell activation by acting as a major ligand of LAG3. Responsible for LAG3 T-cell inhibitory function. Binds LAG3 independently from MHC class II (MHC-II). Secreted by, and promotes growth of, hepatocytes.</text>
</comment>
<evidence type="ECO:0000256" key="7">
    <source>
        <dbReference type="ARBA" id="ARBA00023157"/>
    </source>
</evidence>
<gene>
    <name evidence="13" type="ORF">F2P81_007940</name>
</gene>
<keyword evidence="7" id="KW-1015">Disulfide bond</keyword>
<dbReference type="Gene3D" id="3.90.215.10">
    <property type="entry name" value="Gamma Fibrinogen, chain A, domain 1"/>
    <property type="match status" value="1"/>
</dbReference>
<dbReference type="PANTHER" id="PTHR47221">
    <property type="entry name" value="FIBRINOGEN ALPHA CHAIN"/>
    <property type="match status" value="1"/>
</dbReference>
<evidence type="ECO:0000256" key="2">
    <source>
        <dbReference type="ARBA" id="ARBA00022525"/>
    </source>
</evidence>
<dbReference type="PROSITE" id="PS51406">
    <property type="entry name" value="FIBRINOGEN_C_2"/>
    <property type="match status" value="1"/>
</dbReference>
<evidence type="ECO:0000256" key="6">
    <source>
        <dbReference type="ARBA" id="ARBA00023130"/>
    </source>
</evidence>
<dbReference type="Proteomes" id="UP000438429">
    <property type="component" value="Unassembled WGS sequence"/>
</dbReference>
<evidence type="ECO:0000313" key="14">
    <source>
        <dbReference type="Proteomes" id="UP000438429"/>
    </source>
</evidence>
<keyword evidence="4" id="KW-0391">Immunity</keyword>
<dbReference type="GO" id="GO:0002250">
    <property type="term" value="P:adaptive immune response"/>
    <property type="evidence" value="ECO:0007669"/>
    <property type="project" value="UniProtKB-KW"/>
</dbReference>
<evidence type="ECO:0000259" key="12">
    <source>
        <dbReference type="PROSITE" id="PS51406"/>
    </source>
</evidence>
<comment type="subcellular location">
    <subcellularLocation>
        <location evidence="1">Secreted</location>
    </subcellularLocation>
</comment>
<dbReference type="GO" id="GO:0005201">
    <property type="term" value="F:extracellular matrix structural constituent"/>
    <property type="evidence" value="ECO:0007669"/>
    <property type="project" value="TreeGrafter"/>
</dbReference>
<feature type="domain" description="Fibrinogen C-terminal" evidence="12">
    <location>
        <begin position="49"/>
        <end position="195"/>
    </location>
</feature>
<dbReference type="GO" id="GO:0070527">
    <property type="term" value="P:platelet aggregation"/>
    <property type="evidence" value="ECO:0007669"/>
    <property type="project" value="TreeGrafter"/>
</dbReference>
<keyword evidence="5" id="KW-0175">Coiled coil</keyword>
<dbReference type="InterPro" id="IPR020837">
    <property type="entry name" value="Fibrinogen_CS"/>
</dbReference>
<dbReference type="InterPro" id="IPR014716">
    <property type="entry name" value="Fibrinogen_a/b/g_C_1"/>
</dbReference>
<evidence type="ECO:0000313" key="13">
    <source>
        <dbReference type="EMBL" id="KAF0039705.1"/>
    </source>
</evidence>
<dbReference type="InterPro" id="IPR037579">
    <property type="entry name" value="FIB_ANG-like"/>
</dbReference>
<evidence type="ECO:0000256" key="10">
    <source>
        <dbReference type="ARBA" id="ARBA00049681"/>
    </source>
</evidence>
<organism evidence="13 14">
    <name type="scientific">Scophthalmus maximus</name>
    <name type="common">Turbot</name>
    <name type="synonym">Psetta maxima</name>
    <dbReference type="NCBI Taxonomy" id="52904"/>
    <lineage>
        <taxon>Eukaryota</taxon>
        <taxon>Metazoa</taxon>
        <taxon>Chordata</taxon>
        <taxon>Craniata</taxon>
        <taxon>Vertebrata</taxon>
        <taxon>Euteleostomi</taxon>
        <taxon>Actinopterygii</taxon>
        <taxon>Neopterygii</taxon>
        <taxon>Teleostei</taxon>
        <taxon>Neoteleostei</taxon>
        <taxon>Acanthomorphata</taxon>
        <taxon>Carangaria</taxon>
        <taxon>Pleuronectiformes</taxon>
        <taxon>Pleuronectoidei</taxon>
        <taxon>Scophthalmidae</taxon>
        <taxon>Scophthalmus</taxon>
    </lineage>
</organism>
<dbReference type="InterPro" id="IPR036056">
    <property type="entry name" value="Fibrinogen-like_C"/>
</dbReference>
<comment type="subunit">
    <text evidence="10">Homodimer. Interacts (via the Fibrinogen C-terminal domain) with LAG3 (via Ig-like domains 1 and 2).</text>
</comment>